<evidence type="ECO:0000313" key="2">
    <source>
        <dbReference type="Proteomes" id="UP000887572"/>
    </source>
</evidence>
<feature type="compositionally biased region" description="Basic residues" evidence="1">
    <location>
        <begin position="201"/>
        <end position="213"/>
    </location>
</feature>
<organism evidence="2 3">
    <name type="scientific">Globodera rostochiensis</name>
    <name type="common">Golden nematode worm</name>
    <name type="synonym">Heterodera rostochiensis</name>
    <dbReference type="NCBI Taxonomy" id="31243"/>
    <lineage>
        <taxon>Eukaryota</taxon>
        <taxon>Metazoa</taxon>
        <taxon>Ecdysozoa</taxon>
        <taxon>Nematoda</taxon>
        <taxon>Chromadorea</taxon>
        <taxon>Rhabditida</taxon>
        <taxon>Tylenchina</taxon>
        <taxon>Tylenchomorpha</taxon>
        <taxon>Tylenchoidea</taxon>
        <taxon>Heteroderidae</taxon>
        <taxon>Heteroderinae</taxon>
        <taxon>Globodera</taxon>
    </lineage>
</organism>
<name>A0A914I529_GLORO</name>
<keyword evidence="2" id="KW-1185">Reference proteome</keyword>
<accession>A0A914I529</accession>
<evidence type="ECO:0000313" key="3">
    <source>
        <dbReference type="WBParaSite" id="Gr19_v10_g6965.t1"/>
    </source>
</evidence>
<dbReference type="WBParaSite" id="Gr19_v10_g6965.t1">
    <property type="protein sequence ID" value="Gr19_v10_g6965.t1"/>
    <property type="gene ID" value="Gr19_v10_g6965"/>
</dbReference>
<feature type="compositionally biased region" description="Basic and acidic residues" evidence="1">
    <location>
        <begin position="175"/>
        <end position="186"/>
    </location>
</feature>
<evidence type="ECO:0000256" key="1">
    <source>
        <dbReference type="SAM" id="MobiDB-lite"/>
    </source>
</evidence>
<protein>
    <submittedName>
        <fullName evidence="3">Uncharacterized protein</fullName>
    </submittedName>
</protein>
<dbReference type="AlphaFoldDB" id="A0A914I529"/>
<reference evidence="3" key="1">
    <citation type="submission" date="2022-11" db="UniProtKB">
        <authorList>
            <consortium name="WormBaseParasite"/>
        </authorList>
    </citation>
    <scope>IDENTIFICATION</scope>
</reference>
<sequence>MANFCAMFEQCESACRDLAEELVKFYAFSAEYLLKHRHRCVDEENSVESDEELMNEELVTDDAAIVAERRALKAGASKKRILAADAPPTEATRVERRAKRRALRSNLVEELRAEMAEAPERVTDREETRANLRRADAQRRFEEAHFVRLSGAERKRQRLMSKANGDTGGDGETASDDRTNRREFRNSKAQKRPRHNDNSRKGKPKGEKKKRRK</sequence>
<feature type="region of interest" description="Disordered" evidence="1">
    <location>
        <begin position="152"/>
        <end position="213"/>
    </location>
</feature>
<proteinExistence type="predicted"/>
<dbReference type="Proteomes" id="UP000887572">
    <property type="component" value="Unplaced"/>
</dbReference>